<dbReference type="Proteomes" id="UP000285864">
    <property type="component" value="Unassembled WGS sequence"/>
</dbReference>
<feature type="chain" id="PRO_5042367790" evidence="1">
    <location>
        <begin position="21"/>
        <end position="693"/>
    </location>
</feature>
<keyword evidence="5" id="KW-1185">Reference proteome</keyword>
<organism evidence="4 5">
    <name type="scientific">Phocaeicola coprocola</name>
    <dbReference type="NCBI Taxonomy" id="310298"/>
    <lineage>
        <taxon>Bacteria</taxon>
        <taxon>Pseudomonadati</taxon>
        <taxon>Bacteroidota</taxon>
        <taxon>Bacteroidia</taxon>
        <taxon>Bacteroidales</taxon>
        <taxon>Bacteroidaceae</taxon>
        <taxon>Phocaeicola</taxon>
    </lineage>
</organism>
<dbReference type="InterPro" id="IPR008979">
    <property type="entry name" value="Galactose-bd-like_sf"/>
</dbReference>
<dbReference type="PROSITE" id="PS50022">
    <property type="entry name" value="FA58C_3"/>
    <property type="match status" value="1"/>
</dbReference>
<reference evidence="4 5" key="1">
    <citation type="submission" date="2018-08" db="EMBL/GenBank/DDBJ databases">
        <title>A genome reference for cultivated species of the human gut microbiota.</title>
        <authorList>
            <person name="Zou Y."/>
            <person name="Xue W."/>
            <person name="Luo G."/>
        </authorList>
    </citation>
    <scope>NUCLEOTIDE SEQUENCE [LARGE SCALE GENOMIC DNA]</scope>
    <source>
        <strain evidence="4 5">AF24-2</strain>
    </source>
</reference>
<dbReference type="PANTHER" id="PTHR37321:SF1">
    <property type="entry name" value="EXPORTED PROTEIN"/>
    <property type="match status" value="1"/>
</dbReference>
<evidence type="ECO:0000313" key="4">
    <source>
        <dbReference type="EMBL" id="RGR99043.1"/>
    </source>
</evidence>
<evidence type="ECO:0000313" key="3">
    <source>
        <dbReference type="EMBL" id="HJF06897.1"/>
    </source>
</evidence>
<protein>
    <submittedName>
        <fullName evidence="3">Discoidin domain-containing protein</fullName>
    </submittedName>
</protein>
<dbReference type="SUPFAM" id="SSF49785">
    <property type="entry name" value="Galactose-binding domain-like"/>
    <property type="match status" value="1"/>
</dbReference>
<evidence type="ECO:0000259" key="2">
    <source>
        <dbReference type="PROSITE" id="PS50022"/>
    </source>
</evidence>
<dbReference type="Gene3D" id="2.60.120.260">
    <property type="entry name" value="Galactose-binding domain-like"/>
    <property type="match status" value="1"/>
</dbReference>
<reference evidence="3" key="2">
    <citation type="journal article" date="2021" name="PeerJ">
        <title>Extensive microbial diversity within the chicken gut microbiome revealed by metagenomics and culture.</title>
        <authorList>
            <person name="Gilroy R."/>
            <person name="Ravi A."/>
            <person name="Getino M."/>
            <person name="Pursley I."/>
            <person name="Horton D.L."/>
            <person name="Alikhan N.F."/>
            <person name="Baker D."/>
            <person name="Gharbi K."/>
            <person name="Hall N."/>
            <person name="Watson M."/>
            <person name="Adriaenssens E.M."/>
            <person name="Foster-Nyarko E."/>
            <person name="Jarju S."/>
            <person name="Secka A."/>
            <person name="Antonio M."/>
            <person name="Oren A."/>
            <person name="Chaudhuri R.R."/>
            <person name="La Ragione R."/>
            <person name="Hildebrand F."/>
            <person name="Pallen M.J."/>
        </authorList>
    </citation>
    <scope>NUCLEOTIDE SEQUENCE</scope>
    <source>
        <strain evidence="3">CHK165-8395</strain>
    </source>
</reference>
<dbReference type="RefSeq" id="WP_118483221.1">
    <property type="nucleotide sequence ID" value="NZ_CAUCNJ010000015.1"/>
</dbReference>
<dbReference type="InterPro" id="IPR038410">
    <property type="entry name" value="GxGYxYP_C_sf"/>
</dbReference>
<sequence length="693" mass="78244">MNGLSRFLKVTLKVCIPVFAAVSLSAQGVNKYIPVSKHVSNDNGITWPYGQVIPHFAMPADTLDALDIQEGISDDEKLMFTVLQGLVNKTHPRLFLFQPAGEGKYKWPEKLGLCMDELPRAKRFELVRKYAAELDGVVLYDPSKNIHYANLASTVAGIENLLPVTQPLHQLLLNEGIKLPVRTDLTRLNFTRTTQIYDYLYKYYWKRCTHRLLVSQPPERGFVRDLAVASGAAIVWLDARKWNENVILRKFLKEMKPGESLVTGWFPEERSGVGMTAEYGLSTIPSDFYMNATVYAGMSQPVHYPKVPKMPELENKIYLALFLSDGDNVQYCQHAMSQLWDKEGRGSIPINWTISPGLVDFGPALLNYYYDTATENDCFASGPSGLGYSLIYDSHNYIWNSDSGEAISPYVKWTQQYLEKSGLRIITIWDEINDEQRSAYARYCRYLYGLTLQDWEHQPYKLPTLVQDRNLPVIANLPCYANGVDVIYSFWQDTIAKFDGSKPLFLSAQGESWKMGPDNIVALKERLEALSPGNIVICRGDHFFNLYRKANGLPFNLTLSPDVTVKTSLSKTSSDLVADGSAAEKQMWVSGTDDGKAWIQFDFKKKYLISRYVVRHAGNAGLPDSLNTRDFKLEVSNDGKKWESADCQSGNTMPVTDVDIVPVKARYIRLSITDSGEDQRARIADIEIYGSVL</sequence>
<evidence type="ECO:0000256" key="1">
    <source>
        <dbReference type="SAM" id="SignalP"/>
    </source>
</evidence>
<reference evidence="3" key="3">
    <citation type="submission" date="2021-09" db="EMBL/GenBank/DDBJ databases">
        <authorList>
            <person name="Gilroy R."/>
        </authorList>
    </citation>
    <scope>NUCLEOTIDE SEQUENCE</scope>
    <source>
        <strain evidence="3">CHK165-8395</strain>
    </source>
</reference>
<proteinExistence type="predicted"/>
<dbReference type="EMBL" id="DYXD01000038">
    <property type="protein sequence ID" value="HJF06897.1"/>
    <property type="molecule type" value="Genomic_DNA"/>
</dbReference>
<name>A0A412GVY8_9BACT</name>
<feature type="domain" description="F5/8 type C" evidence="2">
    <location>
        <begin position="546"/>
        <end position="691"/>
    </location>
</feature>
<dbReference type="Pfam" id="PF00754">
    <property type="entry name" value="F5_F8_type_C"/>
    <property type="match status" value="1"/>
</dbReference>
<dbReference type="Gene3D" id="3.20.20.490">
    <property type="entry name" value="GxGYxYP glycoside hydrolase, C-terminal domain"/>
    <property type="match status" value="1"/>
</dbReference>
<dbReference type="Pfam" id="PF20957">
    <property type="entry name" value="GxGYxYP_N_2nd"/>
    <property type="match status" value="1"/>
</dbReference>
<dbReference type="EMBL" id="QRUU01000008">
    <property type="protein sequence ID" value="RGR99043.1"/>
    <property type="molecule type" value="Genomic_DNA"/>
</dbReference>
<dbReference type="AlphaFoldDB" id="A0A412GVY8"/>
<dbReference type="InterPro" id="IPR000421">
    <property type="entry name" value="FA58C"/>
</dbReference>
<comment type="caution">
    <text evidence="4">The sequence shown here is derived from an EMBL/GenBank/DDBJ whole genome shotgun (WGS) entry which is preliminary data.</text>
</comment>
<dbReference type="InterPro" id="IPR048309">
    <property type="entry name" value="GxGYxYP_N_3rd"/>
</dbReference>
<dbReference type="PANTHER" id="PTHR37321">
    <property type="entry name" value="EXPORTED PROTEIN-RELATED"/>
    <property type="match status" value="1"/>
</dbReference>
<keyword evidence="1" id="KW-0732">Signal</keyword>
<dbReference type="InterPro" id="IPR025832">
    <property type="entry name" value="GxGYxYP_C"/>
</dbReference>
<dbReference type="InterPro" id="IPR048310">
    <property type="entry name" value="GxGYxYP_N_2nd"/>
</dbReference>
<dbReference type="Pfam" id="PF14323">
    <property type="entry name" value="GxGYxYP_C"/>
    <property type="match status" value="1"/>
</dbReference>
<gene>
    <name evidence="4" type="ORF">DWY20_03050</name>
    <name evidence="3" type="ORF">K8U81_01715</name>
</gene>
<accession>A0A412GVY8</accession>
<dbReference type="Pfam" id="PF20958">
    <property type="entry name" value="GxGYxYP_N_3rd"/>
    <property type="match status" value="1"/>
</dbReference>
<evidence type="ECO:0000313" key="5">
    <source>
        <dbReference type="Proteomes" id="UP000285864"/>
    </source>
</evidence>
<dbReference type="Proteomes" id="UP000718012">
    <property type="component" value="Unassembled WGS sequence"/>
</dbReference>
<feature type="signal peptide" evidence="1">
    <location>
        <begin position="1"/>
        <end position="20"/>
    </location>
</feature>